<dbReference type="STRING" id="1447875.A0A2B7X9P3"/>
<dbReference type="AlphaFoldDB" id="A0A2B7X9P3"/>
<feature type="chain" id="PRO_5012586576" evidence="2">
    <location>
        <begin position="20"/>
        <end position="262"/>
    </location>
</feature>
<name>A0A2B7X9P3_9EURO</name>
<evidence type="ECO:0000313" key="3">
    <source>
        <dbReference type="EMBL" id="PGH05481.1"/>
    </source>
</evidence>
<evidence type="ECO:0000256" key="1">
    <source>
        <dbReference type="SAM" id="MobiDB-lite"/>
    </source>
</evidence>
<protein>
    <submittedName>
        <fullName evidence="3">Uncharacterized protein</fullName>
    </submittedName>
</protein>
<sequence length="262" mass="29880">MAPQLRAFIILLLPLVALAATTTTQTRFPIAPRRKLGKSLQKALELIGFADKQPSFESWDLDAYPDMCEIYMETKDGGNCIVKVKCKDSAEKTYDKWNVCYVGGRQYFTDPRIGEFSVTFTKKDGHEGEGLTEPLLRVKSVDNWRKLWVSKLTQMWDDYNICEAGSQVGCEKDAPFICGHDYQGNQPPDRLMGSRTKRWWCGVPRLNKPWPKVLVEIAKQHNKIPKKEGNKKPAKKNPKTKKLPKKGSKKVPKKKATKKKHS</sequence>
<keyword evidence="4" id="KW-1185">Reference proteome</keyword>
<reference evidence="3 4" key="1">
    <citation type="submission" date="2017-10" db="EMBL/GenBank/DDBJ databases">
        <title>Comparative genomics in systemic dimorphic fungi from Ajellomycetaceae.</title>
        <authorList>
            <person name="Munoz J.F."/>
            <person name="Mcewen J.G."/>
            <person name="Clay O.K."/>
            <person name="Cuomo C.A."/>
        </authorList>
    </citation>
    <scope>NUCLEOTIDE SEQUENCE [LARGE SCALE GENOMIC DNA]</scope>
    <source>
        <strain evidence="3 4">UAMH5409</strain>
    </source>
</reference>
<dbReference type="Proteomes" id="UP000223968">
    <property type="component" value="Unassembled WGS sequence"/>
</dbReference>
<feature type="signal peptide" evidence="2">
    <location>
        <begin position="1"/>
        <end position="19"/>
    </location>
</feature>
<gene>
    <name evidence="3" type="ORF">AJ79_06788</name>
</gene>
<evidence type="ECO:0000256" key="2">
    <source>
        <dbReference type="SAM" id="SignalP"/>
    </source>
</evidence>
<feature type="compositionally biased region" description="Basic residues" evidence="1">
    <location>
        <begin position="232"/>
        <end position="262"/>
    </location>
</feature>
<dbReference type="EMBL" id="PDNB01000125">
    <property type="protein sequence ID" value="PGH05481.1"/>
    <property type="molecule type" value="Genomic_DNA"/>
</dbReference>
<dbReference type="OrthoDB" id="2119228at2759"/>
<proteinExistence type="predicted"/>
<comment type="caution">
    <text evidence="3">The sequence shown here is derived from an EMBL/GenBank/DDBJ whole genome shotgun (WGS) entry which is preliminary data.</text>
</comment>
<keyword evidence="2" id="KW-0732">Signal</keyword>
<evidence type="ECO:0000313" key="4">
    <source>
        <dbReference type="Proteomes" id="UP000223968"/>
    </source>
</evidence>
<feature type="region of interest" description="Disordered" evidence="1">
    <location>
        <begin position="219"/>
        <end position="262"/>
    </location>
</feature>
<organism evidence="3 4">
    <name type="scientific">Helicocarpus griseus UAMH5409</name>
    <dbReference type="NCBI Taxonomy" id="1447875"/>
    <lineage>
        <taxon>Eukaryota</taxon>
        <taxon>Fungi</taxon>
        <taxon>Dikarya</taxon>
        <taxon>Ascomycota</taxon>
        <taxon>Pezizomycotina</taxon>
        <taxon>Eurotiomycetes</taxon>
        <taxon>Eurotiomycetidae</taxon>
        <taxon>Onygenales</taxon>
        <taxon>Ajellomycetaceae</taxon>
        <taxon>Helicocarpus</taxon>
    </lineage>
</organism>
<accession>A0A2B7X9P3</accession>